<dbReference type="Proteomes" id="UP000198323">
    <property type="component" value="Unassembled WGS sequence"/>
</dbReference>
<dbReference type="EMBL" id="MCFN01000623">
    <property type="protein sequence ID" value="OXB56695.1"/>
    <property type="molecule type" value="Genomic_DNA"/>
</dbReference>
<comment type="caution">
    <text evidence="1">The sequence shown here is derived from an EMBL/GenBank/DDBJ whole genome shotgun (WGS) entry which is preliminary data.</text>
</comment>
<evidence type="ECO:0000313" key="1">
    <source>
        <dbReference type="EMBL" id="OXB56695.1"/>
    </source>
</evidence>
<sequence>MPRAEEPEKAVHTSLHICPQQHSSVGLPTLPDFDSAWKKQPCLGSLPVEAMEEGVEGATALALPLVVALEEVAAAEAGSATARIPHRGEVEVVDSAVASAAGAFITWVAAEGLLPVGVTGVEALEAEWVAMEEE</sequence>
<proteinExistence type="predicted"/>
<evidence type="ECO:0000313" key="2">
    <source>
        <dbReference type="Proteomes" id="UP000198323"/>
    </source>
</evidence>
<gene>
    <name evidence="1" type="ORF">ASZ78_006889</name>
</gene>
<protein>
    <submittedName>
        <fullName evidence="1">Uncharacterized protein</fullName>
    </submittedName>
</protein>
<keyword evidence="2" id="KW-1185">Reference proteome</keyword>
<accession>A0A226MN35</accession>
<organism evidence="1 2">
    <name type="scientific">Callipepla squamata</name>
    <name type="common">Scaled quail</name>
    <dbReference type="NCBI Taxonomy" id="9009"/>
    <lineage>
        <taxon>Eukaryota</taxon>
        <taxon>Metazoa</taxon>
        <taxon>Chordata</taxon>
        <taxon>Craniata</taxon>
        <taxon>Vertebrata</taxon>
        <taxon>Euteleostomi</taxon>
        <taxon>Archelosauria</taxon>
        <taxon>Archosauria</taxon>
        <taxon>Dinosauria</taxon>
        <taxon>Saurischia</taxon>
        <taxon>Theropoda</taxon>
        <taxon>Coelurosauria</taxon>
        <taxon>Aves</taxon>
        <taxon>Neognathae</taxon>
        <taxon>Galloanserae</taxon>
        <taxon>Galliformes</taxon>
        <taxon>Odontophoridae</taxon>
        <taxon>Callipepla</taxon>
    </lineage>
</organism>
<dbReference type="AlphaFoldDB" id="A0A226MN35"/>
<name>A0A226MN35_CALSU</name>
<reference evidence="1 2" key="1">
    <citation type="submission" date="2016-07" db="EMBL/GenBank/DDBJ databases">
        <title>Disparate Historic Effective Population Sizes Predicted by Modern Levels of Genome Diversity for the Scaled Quail (Callipepla squamata) and the Northern Bobwhite (Colinus virginianus): Inferences from First and Second Generation Draft Genome Assemblies for Sympatric New World Quail.</title>
        <authorList>
            <person name="Oldeschulte D.L."/>
            <person name="Halley Y.A."/>
            <person name="Bhattarai E.K."/>
            <person name="Brashear W.A."/>
            <person name="Hill J."/>
            <person name="Metz R.P."/>
            <person name="Johnson C.D."/>
            <person name="Rollins D."/>
            <person name="Peterson M.J."/>
            <person name="Bickhart D.M."/>
            <person name="Decker J.E."/>
            <person name="Seabury C.M."/>
        </authorList>
    </citation>
    <scope>NUCLEOTIDE SEQUENCE [LARGE SCALE GENOMIC DNA]</scope>
    <source>
        <strain evidence="1 2">Texas</strain>
        <tissue evidence="1">Leg muscle</tissue>
    </source>
</reference>